<evidence type="ECO:0000313" key="3">
    <source>
        <dbReference type="EMBL" id="PVX42699.1"/>
    </source>
</evidence>
<dbReference type="RefSeq" id="WP_116630813.1">
    <property type="nucleotide sequence ID" value="NZ_QENU01000001.1"/>
</dbReference>
<name>A0A2U0TGF7_9PAST</name>
<proteinExistence type="predicted"/>
<evidence type="ECO:0000313" key="4">
    <source>
        <dbReference type="Proteomes" id="UP000245909"/>
    </source>
</evidence>
<keyword evidence="1" id="KW-0472">Membrane</keyword>
<sequence length="76" mass="9084">MALQRCPECRAKISDSVESCPHCGFSFRAADLEIYKQKLEQRRQHNQEMNRQNVKVQVFWLLIFIVVIVVASWWHH</sequence>
<accession>A0A2U0TGF7</accession>
<dbReference type="Pfam" id="PF10571">
    <property type="entry name" value="UPF0547"/>
    <property type="match status" value="1"/>
</dbReference>
<dbReference type="InterPro" id="IPR018886">
    <property type="entry name" value="UPF0547"/>
</dbReference>
<keyword evidence="1" id="KW-0812">Transmembrane</keyword>
<evidence type="ECO:0000259" key="2">
    <source>
        <dbReference type="Pfam" id="PF10571"/>
    </source>
</evidence>
<reference evidence="3 4" key="1">
    <citation type="submission" date="2018-05" db="EMBL/GenBank/DDBJ databases">
        <title>Genomic Encyclopedia of Type Strains, Phase IV (KMG-IV): sequencing the most valuable type-strain genomes for metagenomic binning, comparative biology and taxonomic classification.</title>
        <authorList>
            <person name="Goeker M."/>
        </authorList>
    </citation>
    <scope>NUCLEOTIDE SEQUENCE [LARGE SCALE GENOMIC DNA]</scope>
    <source>
        <strain evidence="3 4">DSM 22999</strain>
    </source>
</reference>
<gene>
    <name evidence="3" type="ORF">C8D76_10124</name>
</gene>
<dbReference type="AlphaFoldDB" id="A0A2U0TGF7"/>
<protein>
    <submittedName>
        <fullName evidence="3">Uncharacterized protein UPF0547</fullName>
    </submittedName>
</protein>
<dbReference type="Proteomes" id="UP000245909">
    <property type="component" value="Unassembled WGS sequence"/>
</dbReference>
<evidence type="ECO:0000256" key="1">
    <source>
        <dbReference type="SAM" id="Phobius"/>
    </source>
</evidence>
<feature type="transmembrane region" description="Helical" evidence="1">
    <location>
        <begin position="58"/>
        <end position="75"/>
    </location>
</feature>
<dbReference type="EMBL" id="QENU01000001">
    <property type="protein sequence ID" value="PVX42699.1"/>
    <property type="molecule type" value="Genomic_DNA"/>
</dbReference>
<feature type="domain" description="UPF0547" evidence="2">
    <location>
        <begin position="5"/>
        <end position="28"/>
    </location>
</feature>
<organism evidence="3 4">
    <name type="scientific">Alitibacter langaaensis DSM 22999</name>
    <dbReference type="NCBI Taxonomy" id="1122935"/>
    <lineage>
        <taxon>Bacteria</taxon>
        <taxon>Pseudomonadati</taxon>
        <taxon>Pseudomonadota</taxon>
        <taxon>Gammaproteobacteria</taxon>
        <taxon>Pasteurellales</taxon>
        <taxon>Pasteurellaceae</taxon>
        <taxon>Alitibacter</taxon>
    </lineage>
</organism>
<comment type="caution">
    <text evidence="3">The sequence shown here is derived from an EMBL/GenBank/DDBJ whole genome shotgun (WGS) entry which is preliminary data.</text>
</comment>
<keyword evidence="4" id="KW-1185">Reference proteome</keyword>
<dbReference type="OrthoDB" id="8685152at2"/>
<keyword evidence="1" id="KW-1133">Transmembrane helix</keyword>